<dbReference type="OrthoDB" id="7182479at2"/>
<gene>
    <name evidence="2" type="ORF">DCMF_14195</name>
</gene>
<proteinExistence type="predicted"/>
<accession>A0A3G1KTH5</accession>
<dbReference type="AlphaFoldDB" id="A0A3G1KTH5"/>
<evidence type="ECO:0000259" key="1">
    <source>
        <dbReference type="Pfam" id="PF07833"/>
    </source>
</evidence>
<dbReference type="RefSeq" id="WP_148135030.1">
    <property type="nucleotide sequence ID" value="NZ_CP017634.1"/>
</dbReference>
<dbReference type="Proteomes" id="UP000323521">
    <property type="component" value="Chromosome"/>
</dbReference>
<dbReference type="SUPFAM" id="SSF55383">
    <property type="entry name" value="Copper amine oxidase, domain N"/>
    <property type="match status" value="1"/>
</dbReference>
<dbReference type="EMBL" id="CP017634">
    <property type="protein sequence ID" value="ATW25759.1"/>
    <property type="molecule type" value="Genomic_DNA"/>
</dbReference>
<dbReference type="Gene3D" id="3.30.457.10">
    <property type="entry name" value="Copper amine oxidase-like, N-terminal domain"/>
    <property type="match status" value="1"/>
</dbReference>
<organism evidence="2 3">
    <name type="scientific">Formimonas warabiya</name>
    <dbReference type="NCBI Taxonomy" id="1761012"/>
    <lineage>
        <taxon>Bacteria</taxon>
        <taxon>Bacillati</taxon>
        <taxon>Bacillota</taxon>
        <taxon>Clostridia</taxon>
        <taxon>Eubacteriales</taxon>
        <taxon>Peptococcaceae</taxon>
        <taxon>Candidatus Formimonas</taxon>
    </lineage>
</organism>
<name>A0A3G1KTH5_FORW1</name>
<evidence type="ECO:0000313" key="2">
    <source>
        <dbReference type="EMBL" id="ATW25759.1"/>
    </source>
</evidence>
<dbReference type="Pfam" id="PF07833">
    <property type="entry name" value="Cu_amine_oxidN1"/>
    <property type="match status" value="1"/>
</dbReference>
<protein>
    <recommendedName>
        <fullName evidence="1">Copper amine oxidase-like N-terminal domain-containing protein</fullName>
    </recommendedName>
</protein>
<feature type="domain" description="Copper amine oxidase-like N-terminal" evidence="1">
    <location>
        <begin position="44"/>
        <end position="149"/>
    </location>
</feature>
<dbReference type="InterPro" id="IPR012854">
    <property type="entry name" value="Cu_amine_oxidase-like_N"/>
</dbReference>
<evidence type="ECO:0000313" key="3">
    <source>
        <dbReference type="Proteomes" id="UP000323521"/>
    </source>
</evidence>
<dbReference type="KEGG" id="fwa:DCMF_14195"/>
<keyword evidence="3" id="KW-1185">Reference proteome</keyword>
<sequence>MKKIPRLGYLILILVVLFGFMAGPVWGAGADSTDGGNLVSVRNNQELIEMDVPPVLEKGRILIPVEPLCPILNIDAVYGPETGALTLNLGDTDLVFHPGSPAALVGTQTITLDVSPRVSQDQILIPLRFLVENLGLTLSWDEKTKTAQIQGADTHPFSEGIPAQDLVNRSADKVNQWWKEEKGYDKPPYLAGSRVTEFTVTEEYTFARVYDGEISGMYGGWVMKGADLEGLTPAQIKDKFALPALPKYVVDVKISPGTRLRGGITNEVPEWGKGGGVQFDLMGQRTGEFLNSRLLPGAEE</sequence>
<dbReference type="InterPro" id="IPR036582">
    <property type="entry name" value="Mao_N_sf"/>
</dbReference>
<reference evidence="2 3" key="1">
    <citation type="submission" date="2016-10" db="EMBL/GenBank/DDBJ databases">
        <title>Complete Genome Sequence of Peptococcaceae strain DCMF.</title>
        <authorList>
            <person name="Edwards R.J."/>
            <person name="Holland S.I."/>
            <person name="Deshpande N.P."/>
            <person name="Wong Y.K."/>
            <person name="Ertan H."/>
            <person name="Manefield M."/>
            <person name="Russell T.L."/>
            <person name="Lee M.J."/>
        </authorList>
    </citation>
    <scope>NUCLEOTIDE SEQUENCE [LARGE SCALE GENOMIC DNA]</scope>
    <source>
        <strain evidence="2 3">DCMF</strain>
    </source>
</reference>